<dbReference type="InterPro" id="IPR006750">
    <property type="entry name" value="YdcZ"/>
</dbReference>
<dbReference type="AlphaFoldDB" id="A0A512JRC6"/>
<dbReference type="PANTHER" id="PTHR34821">
    <property type="entry name" value="INNER MEMBRANE PROTEIN YDCZ"/>
    <property type="match status" value="1"/>
</dbReference>
<organism evidence="2 3">
    <name type="scientific">Methylobacterium gnaphalii</name>
    <dbReference type="NCBI Taxonomy" id="1010610"/>
    <lineage>
        <taxon>Bacteria</taxon>
        <taxon>Pseudomonadati</taxon>
        <taxon>Pseudomonadota</taxon>
        <taxon>Alphaproteobacteria</taxon>
        <taxon>Hyphomicrobiales</taxon>
        <taxon>Methylobacteriaceae</taxon>
        <taxon>Methylobacterium</taxon>
    </lineage>
</organism>
<protein>
    <recommendedName>
        <fullName evidence="4">DMT family transporter</fullName>
    </recommendedName>
</protein>
<dbReference type="GO" id="GO:0005886">
    <property type="term" value="C:plasma membrane"/>
    <property type="evidence" value="ECO:0007669"/>
    <property type="project" value="TreeGrafter"/>
</dbReference>
<evidence type="ECO:0000256" key="1">
    <source>
        <dbReference type="SAM" id="Phobius"/>
    </source>
</evidence>
<dbReference type="RefSeq" id="WP_147048879.1">
    <property type="nucleotide sequence ID" value="NZ_BJZV01000045.1"/>
</dbReference>
<keyword evidence="3" id="KW-1185">Reference proteome</keyword>
<comment type="caution">
    <text evidence="2">The sequence shown here is derived from an EMBL/GenBank/DDBJ whole genome shotgun (WGS) entry which is preliminary data.</text>
</comment>
<keyword evidence="1" id="KW-0472">Membrane</keyword>
<gene>
    <name evidence="2" type="ORF">MGN01_43650</name>
</gene>
<dbReference type="OrthoDB" id="7864805at2"/>
<name>A0A512JRC6_9HYPH</name>
<dbReference type="PANTHER" id="PTHR34821:SF2">
    <property type="entry name" value="INNER MEMBRANE PROTEIN YDCZ"/>
    <property type="match status" value="1"/>
</dbReference>
<feature type="transmembrane region" description="Helical" evidence="1">
    <location>
        <begin position="62"/>
        <end position="81"/>
    </location>
</feature>
<dbReference type="Proteomes" id="UP000321750">
    <property type="component" value="Unassembled WGS sequence"/>
</dbReference>
<reference evidence="2 3" key="1">
    <citation type="submission" date="2019-07" db="EMBL/GenBank/DDBJ databases">
        <title>Whole genome shotgun sequence of Methylobacterium gnaphalii NBRC 107716.</title>
        <authorList>
            <person name="Hosoyama A."/>
            <person name="Uohara A."/>
            <person name="Ohji S."/>
            <person name="Ichikawa N."/>
        </authorList>
    </citation>
    <scope>NUCLEOTIDE SEQUENCE [LARGE SCALE GENOMIC DNA]</scope>
    <source>
        <strain evidence="2 3">NBRC 107716</strain>
    </source>
</reference>
<evidence type="ECO:0000313" key="2">
    <source>
        <dbReference type="EMBL" id="GEP12520.1"/>
    </source>
</evidence>
<proteinExistence type="predicted"/>
<accession>A0A512JRC6</accession>
<dbReference type="EMBL" id="BJZV01000045">
    <property type="protein sequence ID" value="GEP12520.1"/>
    <property type="molecule type" value="Genomic_DNA"/>
</dbReference>
<evidence type="ECO:0000313" key="3">
    <source>
        <dbReference type="Proteomes" id="UP000321750"/>
    </source>
</evidence>
<keyword evidence="1" id="KW-1133">Transmembrane helix</keyword>
<feature type="transmembrane region" description="Helical" evidence="1">
    <location>
        <begin position="87"/>
        <end position="108"/>
    </location>
</feature>
<dbReference type="Pfam" id="PF04657">
    <property type="entry name" value="DMT_YdcZ"/>
    <property type="match status" value="1"/>
</dbReference>
<feature type="transmembrane region" description="Helical" evidence="1">
    <location>
        <begin position="120"/>
        <end position="138"/>
    </location>
</feature>
<sequence length="139" mass="14218">MVAGIASAVQPGMTGALAKGFPQPLTGGIIIGISTALTILVVGLVFGRVAWPIFEDAARIPWWAWLGGVLGGGIIACQLLIAQQVGAASFFGVIVTAGVVTSIALDHFGWIGFEQHSATFWRIAGGMLMIGGVTLVALS</sequence>
<feature type="transmembrane region" description="Helical" evidence="1">
    <location>
        <begin position="28"/>
        <end position="50"/>
    </location>
</feature>
<keyword evidence="1" id="KW-0812">Transmembrane</keyword>
<evidence type="ECO:0008006" key="4">
    <source>
        <dbReference type="Google" id="ProtNLM"/>
    </source>
</evidence>